<proteinExistence type="predicted"/>
<name>A0A1M6EH06_9BACE</name>
<dbReference type="eggNOG" id="COG0526">
    <property type="taxonomic scope" value="Bacteria"/>
</dbReference>
<reference evidence="3" key="1">
    <citation type="submission" date="2016-11" db="EMBL/GenBank/DDBJ databases">
        <authorList>
            <person name="Varghese N."/>
            <person name="Submissions S."/>
        </authorList>
    </citation>
    <scope>NUCLEOTIDE SEQUENCE [LARGE SCALE GENOMIC DNA]</scope>
    <source>
        <strain evidence="3">DSM 26884</strain>
    </source>
</reference>
<protein>
    <recommendedName>
        <fullName evidence="1">DUF5106 domain-containing protein</fullName>
    </recommendedName>
</protein>
<sequence>MFAVVSGSMSAQRLSWLKQQSSMVASIVTDTVALDLPLPAIPSALRTPHERAAYLLTHFWDSMDFADTLRSRHPAFMEQNLVNFLSLFPHAQAEARTGAVKVLMQRAESDKTLYLLLAELAEKYLYTNSSPMQNEEHFIPFLEEIVDTSLLDETEKSRFRFLLSAALKNRPGTMATDFTYLTPNGELQTLYTVPVTCRLLLLFYDPDCLHCRETINALRTASRLQQQIDSGQLTVLAICVGEDRDLWKSSLKDLSTQWFTGFDMGCIRQEERYLLPDMPMMYLLDGEKRVVKKEVSLHQLLLELQE</sequence>
<dbReference type="InterPro" id="IPR036249">
    <property type="entry name" value="Thioredoxin-like_sf"/>
</dbReference>
<evidence type="ECO:0000313" key="3">
    <source>
        <dbReference type="Proteomes" id="UP000184192"/>
    </source>
</evidence>
<accession>A0A1M6EH06</accession>
<dbReference type="EMBL" id="FQZN01000009">
    <property type="protein sequence ID" value="SHI84600.1"/>
    <property type="molecule type" value="Genomic_DNA"/>
</dbReference>
<gene>
    <name evidence="2" type="ORF">SAMN05444350_10992</name>
</gene>
<dbReference type="AlphaFoldDB" id="A0A1M6EH06"/>
<dbReference type="SUPFAM" id="SSF52833">
    <property type="entry name" value="Thioredoxin-like"/>
    <property type="match status" value="1"/>
</dbReference>
<evidence type="ECO:0000313" key="2">
    <source>
        <dbReference type="EMBL" id="SHI84600.1"/>
    </source>
</evidence>
<dbReference type="Gene3D" id="3.40.30.10">
    <property type="entry name" value="Glutaredoxin"/>
    <property type="match status" value="1"/>
</dbReference>
<evidence type="ECO:0000259" key="1">
    <source>
        <dbReference type="Pfam" id="PF17127"/>
    </source>
</evidence>
<organism evidence="2 3">
    <name type="scientific">Bacteroides stercorirosoris</name>
    <dbReference type="NCBI Taxonomy" id="871324"/>
    <lineage>
        <taxon>Bacteria</taxon>
        <taxon>Pseudomonadati</taxon>
        <taxon>Bacteroidota</taxon>
        <taxon>Bacteroidia</taxon>
        <taxon>Bacteroidales</taxon>
        <taxon>Bacteroidaceae</taxon>
        <taxon>Bacteroides</taxon>
    </lineage>
</organism>
<feature type="domain" description="DUF5106" evidence="1">
    <location>
        <begin position="18"/>
        <end position="169"/>
    </location>
</feature>
<keyword evidence="3" id="KW-1185">Reference proteome</keyword>
<dbReference type="Pfam" id="PF17127">
    <property type="entry name" value="DUF5106"/>
    <property type="match status" value="1"/>
</dbReference>
<dbReference type="InterPro" id="IPR033395">
    <property type="entry name" value="DUF5106"/>
</dbReference>
<dbReference type="Proteomes" id="UP000184192">
    <property type="component" value="Unassembled WGS sequence"/>
</dbReference>